<dbReference type="PANTHER" id="PTHR43228:SF1">
    <property type="entry name" value="TWO-COMPONENT RESPONSE REGULATOR ARR22"/>
    <property type="match status" value="1"/>
</dbReference>
<dbReference type="Pfam" id="PF00072">
    <property type="entry name" value="Response_reg"/>
    <property type="match status" value="1"/>
</dbReference>
<sequence>MNTLIKSTQKVNVLKENDVIPFFDVLKANVTRSNMEMTVIFLKVTVTDLNQNNVIEDLEEQIADFLVSEVRNTDMLFKLEGSLRWGILLTQNGEEEGNAFLNRIFQLVKNDYFPSKIDSTFTLQGIIVAVKNDQVTFEDLKDKQFEVFNELSEPWEIEIVTSFKAQPLKRVKVSILEENAIFREVLEMTVQKMVIDHFQLETKVFSDGYEFLQSDWYLSGHTHLVIMNDILPRKNGLNVLHTLRNMANQKKFIIYMMTNRKSQGDMNYAYESGVDEYLIKPFDLNLLQAQLKRTFARL</sequence>
<dbReference type="PROSITE" id="PS50110">
    <property type="entry name" value="RESPONSE_REGULATORY"/>
    <property type="match status" value="1"/>
</dbReference>
<gene>
    <name evidence="3" type="ORF">CWD94_19515</name>
</gene>
<evidence type="ECO:0000256" key="1">
    <source>
        <dbReference type="PROSITE-ProRule" id="PRU00169"/>
    </source>
</evidence>
<evidence type="ECO:0000259" key="2">
    <source>
        <dbReference type="PROSITE" id="PS50110"/>
    </source>
</evidence>
<dbReference type="InterPro" id="IPR052048">
    <property type="entry name" value="ST_Response_Regulator"/>
</dbReference>
<dbReference type="InterPro" id="IPR001789">
    <property type="entry name" value="Sig_transdc_resp-reg_receiver"/>
</dbReference>
<feature type="domain" description="Response regulatory" evidence="2">
    <location>
        <begin position="172"/>
        <end position="295"/>
    </location>
</feature>
<dbReference type="EMBL" id="PHQY01000659">
    <property type="protein sequence ID" value="PJO42076.1"/>
    <property type="molecule type" value="Genomic_DNA"/>
</dbReference>
<organism evidence="3 4">
    <name type="scientific">Lysinibacillus xylanilyticus</name>
    <dbReference type="NCBI Taxonomy" id="582475"/>
    <lineage>
        <taxon>Bacteria</taxon>
        <taxon>Bacillati</taxon>
        <taxon>Bacillota</taxon>
        <taxon>Bacilli</taxon>
        <taxon>Bacillales</taxon>
        <taxon>Bacillaceae</taxon>
        <taxon>Lysinibacillus</taxon>
    </lineage>
</organism>
<comment type="caution">
    <text evidence="3">The sequence shown here is derived from an EMBL/GenBank/DDBJ whole genome shotgun (WGS) entry which is preliminary data.</text>
</comment>
<dbReference type="Proteomes" id="UP000232101">
    <property type="component" value="Unassembled WGS sequence"/>
</dbReference>
<protein>
    <submittedName>
        <fullName evidence="3">Response regulator</fullName>
    </submittedName>
</protein>
<dbReference type="Gene3D" id="3.40.50.2300">
    <property type="match status" value="1"/>
</dbReference>
<dbReference type="RefSeq" id="WP_100544512.1">
    <property type="nucleotide sequence ID" value="NZ_JBIWIC010000008.1"/>
</dbReference>
<reference evidence="3 4" key="1">
    <citation type="submission" date="2017-11" db="EMBL/GenBank/DDBJ databases">
        <title>Bacterial isolate from king chilli rhizosphere.</title>
        <authorList>
            <person name="Takhelmayum P."/>
            <person name="Sarangthem I."/>
        </authorList>
    </citation>
    <scope>NUCLEOTIDE SEQUENCE [LARGE SCALE GENOMIC DNA]</scope>
    <source>
        <strain evidence="4">t26</strain>
    </source>
</reference>
<dbReference type="SUPFAM" id="SSF52172">
    <property type="entry name" value="CheY-like"/>
    <property type="match status" value="1"/>
</dbReference>
<dbReference type="SMART" id="SM00448">
    <property type="entry name" value="REC"/>
    <property type="match status" value="1"/>
</dbReference>
<dbReference type="InterPro" id="IPR011006">
    <property type="entry name" value="CheY-like_superfamily"/>
</dbReference>
<comment type="caution">
    <text evidence="1">Lacks conserved residue(s) required for the propagation of feature annotation.</text>
</comment>
<name>A0A2M9Q1Y4_9BACI</name>
<dbReference type="PANTHER" id="PTHR43228">
    <property type="entry name" value="TWO-COMPONENT RESPONSE REGULATOR"/>
    <property type="match status" value="1"/>
</dbReference>
<dbReference type="CDD" id="cd00156">
    <property type="entry name" value="REC"/>
    <property type="match status" value="1"/>
</dbReference>
<accession>A0A2M9Q1Y4</accession>
<evidence type="ECO:0000313" key="4">
    <source>
        <dbReference type="Proteomes" id="UP000232101"/>
    </source>
</evidence>
<dbReference type="GO" id="GO:0000160">
    <property type="term" value="P:phosphorelay signal transduction system"/>
    <property type="evidence" value="ECO:0007669"/>
    <property type="project" value="InterPro"/>
</dbReference>
<proteinExistence type="predicted"/>
<dbReference type="AlphaFoldDB" id="A0A2M9Q1Y4"/>
<evidence type="ECO:0000313" key="3">
    <source>
        <dbReference type="EMBL" id="PJO42076.1"/>
    </source>
</evidence>